<protein>
    <submittedName>
        <fullName evidence="1">Uncharacterized protein</fullName>
    </submittedName>
</protein>
<comment type="caution">
    <text evidence="1">The sequence shown here is derived from an EMBL/GenBank/DDBJ whole genome shotgun (WGS) entry which is preliminary data.</text>
</comment>
<dbReference type="Proteomes" id="UP000828048">
    <property type="component" value="Chromosome 10"/>
</dbReference>
<keyword evidence="2" id="KW-1185">Reference proteome</keyword>
<reference evidence="1 2" key="1">
    <citation type="journal article" date="2021" name="Hortic Res">
        <title>High-quality reference genome and annotation aids understanding of berry development for evergreen blueberry (Vaccinium darrowii).</title>
        <authorList>
            <person name="Yu J."/>
            <person name="Hulse-Kemp A.M."/>
            <person name="Babiker E."/>
            <person name="Staton M."/>
        </authorList>
    </citation>
    <scope>NUCLEOTIDE SEQUENCE [LARGE SCALE GENOMIC DNA]</scope>
    <source>
        <strain evidence="2">cv. NJ 8807/NJ 8810</strain>
        <tissue evidence="1">Young leaf</tissue>
    </source>
</reference>
<name>A0ACB7XFQ0_9ERIC</name>
<organism evidence="1 2">
    <name type="scientific">Vaccinium darrowii</name>
    <dbReference type="NCBI Taxonomy" id="229202"/>
    <lineage>
        <taxon>Eukaryota</taxon>
        <taxon>Viridiplantae</taxon>
        <taxon>Streptophyta</taxon>
        <taxon>Embryophyta</taxon>
        <taxon>Tracheophyta</taxon>
        <taxon>Spermatophyta</taxon>
        <taxon>Magnoliopsida</taxon>
        <taxon>eudicotyledons</taxon>
        <taxon>Gunneridae</taxon>
        <taxon>Pentapetalae</taxon>
        <taxon>asterids</taxon>
        <taxon>Ericales</taxon>
        <taxon>Ericaceae</taxon>
        <taxon>Vaccinioideae</taxon>
        <taxon>Vaccinieae</taxon>
        <taxon>Vaccinium</taxon>
    </lineage>
</organism>
<dbReference type="EMBL" id="CM037160">
    <property type="protein sequence ID" value="KAH7839599.1"/>
    <property type="molecule type" value="Genomic_DNA"/>
</dbReference>
<evidence type="ECO:0000313" key="1">
    <source>
        <dbReference type="EMBL" id="KAH7839599.1"/>
    </source>
</evidence>
<evidence type="ECO:0000313" key="2">
    <source>
        <dbReference type="Proteomes" id="UP000828048"/>
    </source>
</evidence>
<proteinExistence type="predicted"/>
<accession>A0ACB7XFQ0</accession>
<gene>
    <name evidence="1" type="ORF">Vadar_006130</name>
</gene>
<sequence length="496" mass="55398">MVLRNDIQDKIERGEFKFEVKEGKNILRVDKNPFPGGLNTNMVSVNMTGLPRTTLRAKVSLGAPSREAHRSSYDGYDSVKLAGLNNSSNGPADYYPSRPQRLSQERKIGPSEKHFSVFSRLTIGLENVQEDLCKLSITAPNQGRRRTVKPRITPPDEWPVARRAREESEVLEGMEDDTWEDTEMLEALEHDSMEVDHFDEVVEFMIKGQGSRHQQGLIAKDGQQQIMEGDVVELGETAKILNESMRPVDHVSSITILEEEAMKEVSKAVACVMFEKPTPKAANHIKPLYVSSCLDGMLVNHLLIDGGSAMNLVPRTTMTKLGKTEQDLIASSASLSDFKGGLTACEGILIMKLTIDQRPFFATTNHVKARFYDSNIGPMRVPGLDKSVLMQTHPTEEEKDMDLQAMLARFNAYLADGRMMDLHEEEERPSSANAVEFIYEDEGLEEVDEANKGDVIRFEALEAAPAKLDDLKADVQDPLDEINLGSEEEPKLVYIS</sequence>